<keyword evidence="3" id="KW-0175">Coiled coil</keyword>
<evidence type="ECO:0000256" key="3">
    <source>
        <dbReference type="ARBA" id="ARBA00023054"/>
    </source>
</evidence>
<keyword evidence="4" id="KW-0863">Zinc-finger</keyword>
<feature type="domain" description="UBX" evidence="7">
    <location>
        <begin position="233"/>
        <end position="311"/>
    </location>
</feature>
<evidence type="ECO:0000313" key="10">
    <source>
        <dbReference type="RefSeq" id="XP_017770871.1"/>
    </source>
</evidence>
<evidence type="ECO:0000313" key="11">
    <source>
        <dbReference type="RefSeq" id="XP_017770872.1"/>
    </source>
</evidence>
<dbReference type="PROSITE" id="PS50033">
    <property type="entry name" value="UBX"/>
    <property type="match status" value="1"/>
</dbReference>
<keyword evidence="4" id="KW-0479">Metal-binding</keyword>
<dbReference type="Gene3D" id="3.10.20.90">
    <property type="entry name" value="Phosphatidylinositol 3-kinase Catalytic Subunit, Chain A, domain 1"/>
    <property type="match status" value="1"/>
</dbReference>
<dbReference type="Pfam" id="PF22562">
    <property type="entry name" value="UBA_7"/>
    <property type="match status" value="1"/>
</dbReference>
<dbReference type="GeneID" id="108558469"/>
<evidence type="ECO:0000256" key="1">
    <source>
        <dbReference type="ARBA" id="ARBA00004496"/>
    </source>
</evidence>
<dbReference type="PROSITE" id="PS50157">
    <property type="entry name" value="ZINC_FINGER_C2H2_2"/>
    <property type="match status" value="1"/>
</dbReference>
<keyword evidence="4" id="KW-0862">Zinc</keyword>
<name>A0ABM1M8H2_NICVS</name>
<dbReference type="InterPro" id="IPR015940">
    <property type="entry name" value="UBA"/>
</dbReference>
<dbReference type="RefSeq" id="XP_017770871.1">
    <property type="nucleotide sequence ID" value="XM_017915382.1"/>
</dbReference>
<keyword evidence="9" id="KW-1185">Reference proteome</keyword>
<organism evidence="9 11">
    <name type="scientific">Nicrophorus vespilloides</name>
    <name type="common">Boreal carrion beetle</name>
    <dbReference type="NCBI Taxonomy" id="110193"/>
    <lineage>
        <taxon>Eukaryota</taxon>
        <taxon>Metazoa</taxon>
        <taxon>Ecdysozoa</taxon>
        <taxon>Arthropoda</taxon>
        <taxon>Hexapoda</taxon>
        <taxon>Insecta</taxon>
        <taxon>Pterygota</taxon>
        <taxon>Neoptera</taxon>
        <taxon>Endopterygota</taxon>
        <taxon>Coleoptera</taxon>
        <taxon>Polyphaga</taxon>
        <taxon>Staphyliniformia</taxon>
        <taxon>Silphidae</taxon>
        <taxon>Nicrophorinae</taxon>
        <taxon>Nicrophorus</taxon>
    </lineage>
</organism>
<protein>
    <submittedName>
        <fullName evidence="10 11">UBX domain-containing protein 1-like</fullName>
    </submittedName>
</protein>
<evidence type="ECO:0000259" key="6">
    <source>
        <dbReference type="PROSITE" id="PS50030"/>
    </source>
</evidence>
<dbReference type="InterPro" id="IPR001012">
    <property type="entry name" value="UBX_dom"/>
</dbReference>
<dbReference type="Gene3D" id="1.10.8.10">
    <property type="entry name" value="DNA helicase RuvA subunit, C-terminal domain"/>
    <property type="match status" value="1"/>
</dbReference>
<dbReference type="PANTHER" id="PTHR46340:SF1">
    <property type="entry name" value="UBX DOMAIN-CONTAINING PROTEIN 1"/>
    <property type="match status" value="1"/>
</dbReference>
<keyword evidence="2" id="KW-0963">Cytoplasm</keyword>
<feature type="compositionally biased region" description="Polar residues" evidence="5">
    <location>
        <begin position="210"/>
        <end position="227"/>
    </location>
</feature>
<dbReference type="Pfam" id="PF00789">
    <property type="entry name" value="UBX"/>
    <property type="match status" value="1"/>
</dbReference>
<accession>A0ABM1M8H2</accession>
<dbReference type="PROSITE" id="PS50030">
    <property type="entry name" value="UBA"/>
    <property type="match status" value="1"/>
</dbReference>
<evidence type="ECO:0000259" key="7">
    <source>
        <dbReference type="PROSITE" id="PS50033"/>
    </source>
</evidence>
<dbReference type="RefSeq" id="XP_017770872.1">
    <property type="nucleotide sequence ID" value="XM_017915383.1"/>
</dbReference>
<dbReference type="SUPFAM" id="SSF46934">
    <property type="entry name" value="UBA-like"/>
    <property type="match status" value="1"/>
</dbReference>
<gene>
    <name evidence="10 11" type="primary">LOC108558469</name>
</gene>
<feature type="region of interest" description="Disordered" evidence="5">
    <location>
        <begin position="210"/>
        <end position="229"/>
    </location>
</feature>
<proteinExistence type="predicted"/>
<evidence type="ECO:0000256" key="5">
    <source>
        <dbReference type="SAM" id="MobiDB-lite"/>
    </source>
</evidence>
<dbReference type="SMART" id="SM00165">
    <property type="entry name" value="UBA"/>
    <property type="match status" value="1"/>
</dbReference>
<dbReference type="InterPro" id="IPR009060">
    <property type="entry name" value="UBA-like_sf"/>
</dbReference>
<dbReference type="InterPro" id="IPR013087">
    <property type="entry name" value="Znf_C2H2_type"/>
</dbReference>
<dbReference type="PANTHER" id="PTHR46340">
    <property type="entry name" value="UBX DOMAIN-CONTAINING PROTEIN 1"/>
    <property type="match status" value="1"/>
</dbReference>
<feature type="region of interest" description="Disordered" evidence="5">
    <location>
        <begin position="99"/>
        <end position="123"/>
    </location>
</feature>
<dbReference type="SUPFAM" id="SSF54236">
    <property type="entry name" value="Ubiquitin-like"/>
    <property type="match status" value="1"/>
</dbReference>
<dbReference type="PROSITE" id="PS00028">
    <property type="entry name" value="ZINC_FINGER_C2H2_1"/>
    <property type="match status" value="1"/>
</dbReference>
<evidence type="ECO:0000259" key="8">
    <source>
        <dbReference type="PROSITE" id="PS50157"/>
    </source>
</evidence>
<dbReference type="Proteomes" id="UP000695000">
    <property type="component" value="Unplaced"/>
</dbReference>
<evidence type="ECO:0000256" key="2">
    <source>
        <dbReference type="ARBA" id="ARBA00022490"/>
    </source>
</evidence>
<sequence length="314" mass="35922">MSNVIDTLVEMGFSRRRAELAVEKTKSNSITEVTEWLLTNEETEQPQVELEPAPLVNEVIENLHGAATSSEETATAKSLKCDDCGKLFKNQTEVEFHAAKSGHDNFSESTEEKKPLTEDEKKEQLAKIEAKLRQRRLEREEKEKLEALEREKKRIRSGKEMLEAKKKHEDLEIKKIVEQRKREKEEERIAKQRVMKQIEQDKLARKAKFSNSPTTVEVENKAPTTSVPKPVAHNYTEVKLQIRLTDGNTMIQSFGAKEPLSAVRVYIEMNRSDEPGSFSLMTNYPKKIFNGDDYEKPLDLLGLAPTAVLIVKKI</sequence>
<comment type="subcellular location">
    <subcellularLocation>
        <location evidence="1">Cytoplasm</location>
    </subcellularLocation>
</comment>
<feature type="domain" description="UBA" evidence="6">
    <location>
        <begin position="1"/>
        <end position="40"/>
    </location>
</feature>
<evidence type="ECO:0000256" key="4">
    <source>
        <dbReference type="PROSITE-ProRule" id="PRU00042"/>
    </source>
</evidence>
<reference evidence="10 11" key="1">
    <citation type="submission" date="2025-05" db="UniProtKB">
        <authorList>
            <consortium name="RefSeq"/>
        </authorList>
    </citation>
    <scope>IDENTIFICATION</scope>
    <source>
        <tissue evidence="10 11">Whole Larva</tissue>
    </source>
</reference>
<evidence type="ECO:0000313" key="9">
    <source>
        <dbReference type="Proteomes" id="UP000695000"/>
    </source>
</evidence>
<dbReference type="SMART" id="SM00166">
    <property type="entry name" value="UBX"/>
    <property type="match status" value="1"/>
</dbReference>
<dbReference type="InterPro" id="IPR029071">
    <property type="entry name" value="Ubiquitin-like_domsf"/>
</dbReference>
<feature type="domain" description="C2H2-type" evidence="8">
    <location>
        <begin position="79"/>
        <end position="108"/>
    </location>
</feature>